<dbReference type="Proteomes" id="UP000005408">
    <property type="component" value="Unassembled WGS sequence"/>
</dbReference>
<dbReference type="AlphaFoldDB" id="A0A8W8HRR6"/>
<evidence type="ECO:0000256" key="1">
    <source>
        <dbReference type="SAM" id="MobiDB-lite"/>
    </source>
</evidence>
<feature type="compositionally biased region" description="Basic and acidic residues" evidence="1">
    <location>
        <begin position="7"/>
        <end position="25"/>
    </location>
</feature>
<evidence type="ECO:0000313" key="2">
    <source>
        <dbReference type="EnsemblMetazoa" id="G10691.11:cds"/>
    </source>
</evidence>
<accession>A0A8W8HRR6</accession>
<sequence length="87" mass="10077">MRRGQQRSREISYKGNKSRREDVRGGKSWEVCRRDTVLPNRYTERPSGETGDIVQNKQSVRCASFFYPLESFSSCSQTDVKKAGLKR</sequence>
<dbReference type="EnsemblMetazoa" id="G10691.11">
    <property type="protein sequence ID" value="G10691.11:cds"/>
    <property type="gene ID" value="G10691"/>
</dbReference>
<feature type="region of interest" description="Disordered" evidence="1">
    <location>
        <begin position="1"/>
        <end position="25"/>
    </location>
</feature>
<name>A0A8W8HRR6_MAGGI</name>
<evidence type="ECO:0000313" key="3">
    <source>
        <dbReference type="Proteomes" id="UP000005408"/>
    </source>
</evidence>
<proteinExistence type="predicted"/>
<keyword evidence="3" id="KW-1185">Reference proteome</keyword>
<organism evidence="2 3">
    <name type="scientific">Magallana gigas</name>
    <name type="common">Pacific oyster</name>
    <name type="synonym">Crassostrea gigas</name>
    <dbReference type="NCBI Taxonomy" id="29159"/>
    <lineage>
        <taxon>Eukaryota</taxon>
        <taxon>Metazoa</taxon>
        <taxon>Spiralia</taxon>
        <taxon>Lophotrochozoa</taxon>
        <taxon>Mollusca</taxon>
        <taxon>Bivalvia</taxon>
        <taxon>Autobranchia</taxon>
        <taxon>Pteriomorphia</taxon>
        <taxon>Ostreida</taxon>
        <taxon>Ostreoidea</taxon>
        <taxon>Ostreidae</taxon>
        <taxon>Magallana</taxon>
    </lineage>
</organism>
<reference evidence="2" key="1">
    <citation type="submission" date="2022-08" db="UniProtKB">
        <authorList>
            <consortium name="EnsemblMetazoa"/>
        </authorList>
    </citation>
    <scope>IDENTIFICATION</scope>
    <source>
        <strain evidence="2">05x7-T-G4-1.051#20</strain>
    </source>
</reference>
<protein>
    <submittedName>
        <fullName evidence="2">Uncharacterized protein</fullName>
    </submittedName>
</protein>